<organism evidence="4 5">
    <name type="scientific">Kalanchoe fedtschenkoi</name>
    <name type="common">Lavender scallops</name>
    <name type="synonym">South American air plant</name>
    <dbReference type="NCBI Taxonomy" id="63787"/>
    <lineage>
        <taxon>Eukaryota</taxon>
        <taxon>Viridiplantae</taxon>
        <taxon>Streptophyta</taxon>
        <taxon>Embryophyta</taxon>
        <taxon>Tracheophyta</taxon>
        <taxon>Spermatophyta</taxon>
        <taxon>Magnoliopsida</taxon>
        <taxon>eudicotyledons</taxon>
        <taxon>Gunneridae</taxon>
        <taxon>Pentapetalae</taxon>
        <taxon>Saxifragales</taxon>
        <taxon>Crassulaceae</taxon>
        <taxon>Kalanchoe</taxon>
    </lineage>
</organism>
<evidence type="ECO:0000313" key="4">
    <source>
        <dbReference type="EnsemblPlants" id="Kaladp0015s0176.1.v1.1"/>
    </source>
</evidence>
<dbReference type="Proteomes" id="UP000594263">
    <property type="component" value="Unplaced"/>
</dbReference>
<evidence type="ECO:0000256" key="1">
    <source>
        <dbReference type="ARBA" id="ARBA00004123"/>
    </source>
</evidence>
<evidence type="ECO:0000313" key="5">
    <source>
        <dbReference type="Proteomes" id="UP000594263"/>
    </source>
</evidence>
<accession>A0A7N0SZ93</accession>
<comment type="subcellular location">
    <subcellularLocation>
        <location evidence="1">Nucleus</location>
    </subcellularLocation>
</comment>
<evidence type="ECO:0000256" key="2">
    <source>
        <dbReference type="ARBA" id="ARBA00023242"/>
    </source>
</evidence>
<evidence type="ECO:0000256" key="3">
    <source>
        <dbReference type="SAM" id="MobiDB-lite"/>
    </source>
</evidence>
<keyword evidence="2" id="KW-0539">Nucleus</keyword>
<dbReference type="PANTHER" id="PTHR33172">
    <property type="entry name" value="OS08G0516900 PROTEIN"/>
    <property type="match status" value="1"/>
</dbReference>
<protein>
    <submittedName>
        <fullName evidence="4">Uncharacterized protein</fullName>
    </submittedName>
</protein>
<dbReference type="GO" id="GO:0006950">
    <property type="term" value="P:response to stress"/>
    <property type="evidence" value="ECO:0007669"/>
    <property type="project" value="UniProtKB-ARBA"/>
</dbReference>
<dbReference type="InterPro" id="IPR051992">
    <property type="entry name" value="OxStress_Response_Reg"/>
</dbReference>
<sequence length="80" mass="9281">MDQEAERVTDFDMDSLKISLPQKRGLSRYYSGKARSFSSLADAQCLEDLKKIEPQAKRRKMYRHKPDREESGQIPSCPCK</sequence>
<name>A0A7N0SZ93_KALFE</name>
<dbReference type="EnsemblPlants" id="Kaladp0015s0176.1.v1.1">
    <property type="protein sequence ID" value="Kaladp0015s0176.1.v1.1"/>
    <property type="gene ID" value="Kaladp0015s0176.v1.1"/>
</dbReference>
<dbReference type="OMA" id="IPSCPCK"/>
<dbReference type="AlphaFoldDB" id="A0A7N0SZ93"/>
<dbReference type="PANTHER" id="PTHR33172:SF38">
    <property type="entry name" value="GENOME ASSEMBLY, CHROMOSOME: A01"/>
    <property type="match status" value="1"/>
</dbReference>
<dbReference type="Gramene" id="Kaladp0015s0176.1.v1.1">
    <property type="protein sequence ID" value="Kaladp0015s0176.1.v1.1"/>
    <property type="gene ID" value="Kaladp0015s0176.v1.1"/>
</dbReference>
<feature type="region of interest" description="Disordered" evidence="3">
    <location>
        <begin position="57"/>
        <end position="80"/>
    </location>
</feature>
<keyword evidence="5" id="KW-1185">Reference proteome</keyword>
<proteinExistence type="predicted"/>
<dbReference type="GO" id="GO:0005634">
    <property type="term" value="C:nucleus"/>
    <property type="evidence" value="ECO:0007669"/>
    <property type="project" value="UniProtKB-SubCell"/>
</dbReference>
<reference evidence="4" key="1">
    <citation type="submission" date="2021-01" db="UniProtKB">
        <authorList>
            <consortium name="EnsemblPlants"/>
        </authorList>
    </citation>
    <scope>IDENTIFICATION</scope>
</reference>